<reference evidence="3 4" key="1">
    <citation type="submission" date="2020-03" db="EMBL/GenBank/DDBJ databases">
        <title>Genomic Encyclopedia of Type Strains, Phase IV (KMG-V): Genome sequencing to study the core and pangenomes of soil and plant-associated prokaryotes.</title>
        <authorList>
            <person name="Whitman W."/>
        </authorList>
    </citation>
    <scope>NUCLEOTIDE SEQUENCE [LARGE SCALE GENOMIC DNA]</scope>
    <source>
        <strain evidence="3 4">1B</strain>
    </source>
</reference>
<sequence length="671" mass="72694">MGTRAKIGLFLGLMVLAGRAAQAQQPGPNVLDWKAPTTLTTYLLQQLHAQYAPRAAELDRAAQSAAGALAYRDSVRARFRRVLGPLPARTPLRAQVTGKLQRMGFQIEKIIYESTPHHHVTANLYVPAGKGRKPGVLLFCGHEQESKATVSYQKTAILLAQHGFVVLVVDPISQGERMQLTDAAGQPLARGGTTEHTLLNADATLLGHTTPGEEFWDNARSLDYLLTRPEVDTARLGCLGNSGGATQTAYFMALEPRMKVAALCSYVASGEKNLELTGPADGCVQLPGAGRARLDIADWPIMFAPKPLLILAGRYDFVDYTQIEAATAETRRIYTALGKPGQLDLFTYDDGHGISQPKREAAVAWFRRWFYGDAAPVREGNVAVSTTKELQCTATGQVNTAFKDEASLASQHLAEAQRLAARRPATAAEILATVQQQQRSYAPAIISDSRPTQVEIQRLDTLCRAGLTLQKFVLRRPGEPPLPVLLALPAGSARPTKVIIWLADGGKAAVLDSSAAQVQAYLQQGTAVLLADLRGLGETADPTAAIDPKYYNREYRNALLALHEGRPLPIQRLADIDILRVFVHNADPLAGAPVELRASGRAVVPAMHAAVLWADIMKLTLDKMPPSYQQLLAQPTTKNVYSEVLPGVLRHYDLPDLQQALGSRLVVGKTP</sequence>
<dbReference type="PANTHER" id="PTHR22946">
    <property type="entry name" value="DIENELACTONE HYDROLASE DOMAIN-CONTAINING PROTEIN-RELATED"/>
    <property type="match status" value="1"/>
</dbReference>
<evidence type="ECO:0000259" key="2">
    <source>
        <dbReference type="Pfam" id="PF05448"/>
    </source>
</evidence>
<dbReference type="InterPro" id="IPR050261">
    <property type="entry name" value="FrsA_esterase"/>
</dbReference>
<keyword evidence="1" id="KW-0732">Signal</keyword>
<accession>A0ABX1HEJ9</accession>
<dbReference type="Pfam" id="PF05448">
    <property type="entry name" value="AXE1"/>
    <property type="match status" value="1"/>
</dbReference>
<protein>
    <submittedName>
        <fullName evidence="3">Dienelactone hydrolase</fullName>
    </submittedName>
</protein>
<feature type="domain" description="Acetyl xylan esterase" evidence="2">
    <location>
        <begin position="109"/>
        <end position="262"/>
    </location>
</feature>
<feature type="signal peptide" evidence="1">
    <location>
        <begin position="1"/>
        <end position="23"/>
    </location>
</feature>
<evidence type="ECO:0000313" key="4">
    <source>
        <dbReference type="Proteomes" id="UP000717634"/>
    </source>
</evidence>
<dbReference type="Proteomes" id="UP000717634">
    <property type="component" value="Unassembled WGS sequence"/>
</dbReference>
<organism evidence="3 4">
    <name type="scientific">Hymenobacter artigasi</name>
    <dbReference type="NCBI Taxonomy" id="2719616"/>
    <lineage>
        <taxon>Bacteria</taxon>
        <taxon>Pseudomonadati</taxon>
        <taxon>Bacteroidota</taxon>
        <taxon>Cytophagia</taxon>
        <taxon>Cytophagales</taxon>
        <taxon>Hymenobacteraceae</taxon>
        <taxon>Hymenobacter</taxon>
    </lineage>
</organism>
<evidence type="ECO:0000313" key="3">
    <source>
        <dbReference type="EMBL" id="NKI87461.1"/>
    </source>
</evidence>
<comment type="caution">
    <text evidence="3">The sequence shown here is derived from an EMBL/GenBank/DDBJ whole genome shotgun (WGS) entry which is preliminary data.</text>
</comment>
<name>A0ABX1HEJ9_9BACT</name>
<dbReference type="RefSeq" id="WP_168671136.1">
    <property type="nucleotide sequence ID" value="NZ_JAAVTK010000001.1"/>
</dbReference>
<keyword evidence="4" id="KW-1185">Reference proteome</keyword>
<evidence type="ECO:0000256" key="1">
    <source>
        <dbReference type="SAM" id="SignalP"/>
    </source>
</evidence>
<proteinExistence type="predicted"/>
<dbReference type="EMBL" id="JAAVTK010000001">
    <property type="protein sequence ID" value="NKI87461.1"/>
    <property type="molecule type" value="Genomic_DNA"/>
</dbReference>
<dbReference type="InterPro" id="IPR029058">
    <property type="entry name" value="AB_hydrolase_fold"/>
</dbReference>
<keyword evidence="3" id="KW-0378">Hydrolase</keyword>
<feature type="chain" id="PRO_5045500318" evidence="1">
    <location>
        <begin position="24"/>
        <end position="671"/>
    </location>
</feature>
<dbReference type="SUPFAM" id="SSF53474">
    <property type="entry name" value="alpha/beta-Hydrolases"/>
    <property type="match status" value="2"/>
</dbReference>
<dbReference type="GO" id="GO:0016787">
    <property type="term" value="F:hydrolase activity"/>
    <property type="evidence" value="ECO:0007669"/>
    <property type="project" value="UniProtKB-KW"/>
</dbReference>
<gene>
    <name evidence="3" type="ORF">HBN54_000040</name>
</gene>
<dbReference type="Gene3D" id="3.40.50.1820">
    <property type="entry name" value="alpha/beta hydrolase"/>
    <property type="match status" value="2"/>
</dbReference>
<dbReference type="InterPro" id="IPR008391">
    <property type="entry name" value="AXE1_dom"/>
</dbReference>
<dbReference type="PANTHER" id="PTHR22946:SF8">
    <property type="entry name" value="ACETYL XYLAN ESTERASE DOMAIN-CONTAINING PROTEIN"/>
    <property type="match status" value="1"/>
</dbReference>